<dbReference type="EMBL" id="CM044707">
    <property type="protein sequence ID" value="KAI5653555.1"/>
    <property type="molecule type" value="Genomic_DNA"/>
</dbReference>
<keyword evidence="2" id="KW-1185">Reference proteome</keyword>
<reference evidence="2" key="1">
    <citation type="journal article" date="2023" name="Nat. Plants">
        <title>Single-cell RNA sequencing provides a high-resolution roadmap for understanding the multicellular compartmentation of specialized metabolism.</title>
        <authorList>
            <person name="Sun S."/>
            <person name="Shen X."/>
            <person name="Li Y."/>
            <person name="Li Y."/>
            <person name="Wang S."/>
            <person name="Li R."/>
            <person name="Zhang H."/>
            <person name="Shen G."/>
            <person name="Guo B."/>
            <person name="Wei J."/>
            <person name="Xu J."/>
            <person name="St-Pierre B."/>
            <person name="Chen S."/>
            <person name="Sun C."/>
        </authorList>
    </citation>
    <scope>NUCLEOTIDE SEQUENCE [LARGE SCALE GENOMIC DNA]</scope>
</reference>
<comment type="caution">
    <text evidence="1">The sequence shown here is derived from an EMBL/GenBank/DDBJ whole genome shotgun (WGS) entry which is preliminary data.</text>
</comment>
<protein>
    <submittedName>
        <fullName evidence="1">Uncharacterized protein</fullName>
    </submittedName>
</protein>
<proteinExistence type="predicted"/>
<gene>
    <name evidence="1" type="ORF">M9H77_30742</name>
</gene>
<sequence length="167" mass="19448">MRYTWTNSSWQRMEAIGRQEMAYSKLTRPRSNCYKDGDYGGSAYGRSHHRDGNYTHRSQMGIGKFPSRAKTFDHIPYNNYGAYEGINYTYDYCENSPYEVCKGYHCSHEFSPTCLNYNINEQKEIYHGVRRPSIASLNASSSNVVRLLWLFEALDSRTNPFKERGMA</sequence>
<evidence type="ECO:0000313" key="1">
    <source>
        <dbReference type="EMBL" id="KAI5653555.1"/>
    </source>
</evidence>
<organism evidence="1 2">
    <name type="scientific">Catharanthus roseus</name>
    <name type="common">Madagascar periwinkle</name>
    <name type="synonym">Vinca rosea</name>
    <dbReference type="NCBI Taxonomy" id="4058"/>
    <lineage>
        <taxon>Eukaryota</taxon>
        <taxon>Viridiplantae</taxon>
        <taxon>Streptophyta</taxon>
        <taxon>Embryophyta</taxon>
        <taxon>Tracheophyta</taxon>
        <taxon>Spermatophyta</taxon>
        <taxon>Magnoliopsida</taxon>
        <taxon>eudicotyledons</taxon>
        <taxon>Gunneridae</taxon>
        <taxon>Pentapetalae</taxon>
        <taxon>asterids</taxon>
        <taxon>lamiids</taxon>
        <taxon>Gentianales</taxon>
        <taxon>Apocynaceae</taxon>
        <taxon>Rauvolfioideae</taxon>
        <taxon>Vinceae</taxon>
        <taxon>Catharanthinae</taxon>
        <taxon>Catharanthus</taxon>
    </lineage>
</organism>
<dbReference type="Proteomes" id="UP001060085">
    <property type="component" value="Linkage Group LG07"/>
</dbReference>
<name>A0ACB9ZZY5_CATRO</name>
<evidence type="ECO:0000313" key="2">
    <source>
        <dbReference type="Proteomes" id="UP001060085"/>
    </source>
</evidence>
<accession>A0ACB9ZZY5</accession>